<name>A0ABU3TL15_9BACT</name>
<protein>
    <recommendedName>
        <fullName evidence="3">Tetratricopeptide repeat protein</fullName>
    </recommendedName>
</protein>
<gene>
    <name evidence="1" type="ORF">ROI90_16810</name>
</gene>
<proteinExistence type="predicted"/>
<sequence>MLTLPSPPLPDVAAAAEQLRHDPQMLHRTQDQARSALLFAQLRATQEEARLLARALEALNEPEPLATRVYLISRAYRHAGRLMSEWAGRGGQDDRPRLTTQEENAREWERREQFLLAVSRNLESAA</sequence>
<comment type="caution">
    <text evidence="1">The sequence shown here is derived from an EMBL/GenBank/DDBJ whole genome shotgun (WGS) entry which is preliminary data.</text>
</comment>
<dbReference type="EMBL" id="JAWDJT010000012">
    <property type="protein sequence ID" value="MDU0372069.1"/>
    <property type="molecule type" value="Genomic_DNA"/>
</dbReference>
<organism evidence="1 2">
    <name type="scientific">Hymenobacter endophyticus</name>
    <dbReference type="NCBI Taxonomy" id="3076335"/>
    <lineage>
        <taxon>Bacteria</taxon>
        <taxon>Pseudomonadati</taxon>
        <taxon>Bacteroidota</taxon>
        <taxon>Cytophagia</taxon>
        <taxon>Cytophagales</taxon>
        <taxon>Hymenobacteraceae</taxon>
        <taxon>Hymenobacter</taxon>
    </lineage>
</organism>
<reference evidence="1 2" key="1">
    <citation type="submission" date="2023-10" db="EMBL/GenBank/DDBJ databases">
        <title>Hymenobacter endophyticus sp. nov., an isolate from the leaf tissues of wheat.</title>
        <authorList>
            <person name="Dai Y."/>
        </authorList>
    </citation>
    <scope>NUCLEOTIDE SEQUENCE [LARGE SCALE GENOMIC DNA]</scope>
    <source>
        <strain evidence="1 2">ZK17L-C2</strain>
    </source>
</reference>
<keyword evidence="2" id="KW-1185">Reference proteome</keyword>
<evidence type="ECO:0000313" key="1">
    <source>
        <dbReference type="EMBL" id="MDU0372069.1"/>
    </source>
</evidence>
<dbReference type="Proteomes" id="UP001250698">
    <property type="component" value="Unassembled WGS sequence"/>
</dbReference>
<accession>A0ABU3TL15</accession>
<evidence type="ECO:0008006" key="3">
    <source>
        <dbReference type="Google" id="ProtNLM"/>
    </source>
</evidence>
<dbReference type="RefSeq" id="WP_315999522.1">
    <property type="nucleotide sequence ID" value="NZ_JAWDJT010000012.1"/>
</dbReference>
<evidence type="ECO:0000313" key="2">
    <source>
        <dbReference type="Proteomes" id="UP001250698"/>
    </source>
</evidence>